<comment type="similarity">
    <text evidence="1">Belongs to the TfdA dioxygenase family.</text>
</comment>
<feature type="domain" description="TauD/TfdA-like" evidence="7">
    <location>
        <begin position="18"/>
        <end position="285"/>
    </location>
</feature>
<dbReference type="GO" id="GO:0016706">
    <property type="term" value="F:2-oxoglutarate-dependent dioxygenase activity"/>
    <property type="evidence" value="ECO:0007669"/>
    <property type="project" value="TreeGrafter"/>
</dbReference>
<evidence type="ECO:0000256" key="4">
    <source>
        <dbReference type="ARBA" id="ARBA00023002"/>
    </source>
</evidence>
<dbReference type="GO" id="GO:0005737">
    <property type="term" value="C:cytoplasm"/>
    <property type="evidence" value="ECO:0007669"/>
    <property type="project" value="TreeGrafter"/>
</dbReference>
<dbReference type="InterPro" id="IPR003819">
    <property type="entry name" value="TauD/TfdA-like"/>
</dbReference>
<protein>
    <submittedName>
        <fullName evidence="8">TauD/TfdA family dioxygenase</fullName>
    </submittedName>
</protein>
<dbReference type="AlphaFoldDB" id="A0A3S2VRK4"/>
<accession>A0A3S2VRK4</accession>
<sequence length="294" mass="32941">MKRSPGNKDCTVPLVQDHITPRMGTRVTGLDLKQPISPALAADLVTLLADRLVLVLPEQYLDIPALKRATQVFGPLVRLPYVEPMKEDPDVIAVLKEAEERNIYVFGGNWHSDFSYLERPPGGSLLQAVDLPPTGGDTLWADGVTAWETLPADLRAHVDGRNAIQSGKPYGVKHRPKVATSTSVKMQRGDPEADKERALPVVRRHPVSGKAALFVNPTYTTRLEGMSEEESAPILERIYAHMTRPEFQCRHRWRPGDLVIWDNRATMHFAVNDYDGYRRLLYRTTFEGETPIAA</sequence>
<evidence type="ECO:0000313" key="8">
    <source>
        <dbReference type="EMBL" id="RVU38026.1"/>
    </source>
</evidence>
<dbReference type="PANTHER" id="PTHR30468:SF1">
    <property type="entry name" value="ALPHA-KETOGLUTARATE-DEPENDENT SULFONATE DIOXYGENASE"/>
    <property type="match status" value="1"/>
</dbReference>
<keyword evidence="3 8" id="KW-0223">Dioxygenase</keyword>
<dbReference type="EMBL" id="SADE01000001">
    <property type="protein sequence ID" value="RVU38026.1"/>
    <property type="molecule type" value="Genomic_DNA"/>
</dbReference>
<dbReference type="Pfam" id="PF02668">
    <property type="entry name" value="TauD"/>
    <property type="match status" value="1"/>
</dbReference>
<proteinExistence type="inferred from homology"/>
<dbReference type="Gene3D" id="3.60.130.10">
    <property type="entry name" value="Clavaminate synthase-like"/>
    <property type="match status" value="1"/>
</dbReference>
<keyword evidence="4" id="KW-0560">Oxidoreductase</keyword>
<keyword evidence="5" id="KW-0408">Iron</keyword>
<keyword evidence="9" id="KW-1185">Reference proteome</keyword>
<feature type="compositionally biased region" description="Basic and acidic residues" evidence="6">
    <location>
        <begin position="187"/>
        <end position="196"/>
    </location>
</feature>
<evidence type="ECO:0000313" key="9">
    <source>
        <dbReference type="Proteomes" id="UP000287447"/>
    </source>
</evidence>
<feature type="region of interest" description="Disordered" evidence="6">
    <location>
        <begin position="165"/>
        <end position="196"/>
    </location>
</feature>
<evidence type="ECO:0000259" key="7">
    <source>
        <dbReference type="Pfam" id="PF02668"/>
    </source>
</evidence>
<dbReference type="GO" id="GO:0046872">
    <property type="term" value="F:metal ion binding"/>
    <property type="evidence" value="ECO:0007669"/>
    <property type="project" value="UniProtKB-KW"/>
</dbReference>
<evidence type="ECO:0000256" key="2">
    <source>
        <dbReference type="ARBA" id="ARBA00022723"/>
    </source>
</evidence>
<reference evidence="9" key="1">
    <citation type="submission" date="2019-01" db="EMBL/GenBank/DDBJ databases">
        <title>Gri0909 isolated from a small marine red alga.</title>
        <authorList>
            <person name="Kim J."/>
            <person name="Jeong S.E."/>
            <person name="Jeon C.O."/>
        </authorList>
    </citation>
    <scope>NUCLEOTIDE SEQUENCE [LARGE SCALE GENOMIC DNA]</scope>
    <source>
        <strain evidence="9">Gri0909</strain>
    </source>
</reference>
<dbReference type="Proteomes" id="UP000287447">
    <property type="component" value="Unassembled WGS sequence"/>
</dbReference>
<evidence type="ECO:0000256" key="6">
    <source>
        <dbReference type="SAM" id="MobiDB-lite"/>
    </source>
</evidence>
<evidence type="ECO:0000256" key="1">
    <source>
        <dbReference type="ARBA" id="ARBA00005896"/>
    </source>
</evidence>
<name>A0A3S2VRK4_9PROT</name>
<evidence type="ECO:0000256" key="5">
    <source>
        <dbReference type="ARBA" id="ARBA00023004"/>
    </source>
</evidence>
<comment type="caution">
    <text evidence="8">The sequence shown here is derived from an EMBL/GenBank/DDBJ whole genome shotgun (WGS) entry which is preliminary data.</text>
</comment>
<evidence type="ECO:0000256" key="3">
    <source>
        <dbReference type="ARBA" id="ARBA00022964"/>
    </source>
</evidence>
<dbReference type="PANTHER" id="PTHR30468">
    <property type="entry name" value="ALPHA-KETOGLUTARATE-DEPENDENT SULFONATE DIOXYGENASE"/>
    <property type="match status" value="1"/>
</dbReference>
<gene>
    <name evidence="8" type="ORF">EOI86_01595</name>
</gene>
<organism evidence="8 9">
    <name type="scientific">Hwanghaeella grinnelliae</name>
    <dbReference type="NCBI Taxonomy" id="2500179"/>
    <lineage>
        <taxon>Bacteria</taxon>
        <taxon>Pseudomonadati</taxon>
        <taxon>Pseudomonadota</taxon>
        <taxon>Alphaproteobacteria</taxon>
        <taxon>Rhodospirillales</taxon>
        <taxon>Rhodospirillaceae</taxon>
        <taxon>Hwanghaeella</taxon>
    </lineage>
</organism>
<keyword evidence="2" id="KW-0479">Metal-binding</keyword>
<dbReference type="InterPro" id="IPR042098">
    <property type="entry name" value="TauD-like_sf"/>
</dbReference>
<dbReference type="InterPro" id="IPR051323">
    <property type="entry name" value="AtsK-like"/>
</dbReference>
<dbReference type="SUPFAM" id="SSF51197">
    <property type="entry name" value="Clavaminate synthase-like"/>
    <property type="match status" value="1"/>
</dbReference>